<dbReference type="AlphaFoldDB" id="A0A8T2V206"/>
<dbReference type="Pfam" id="PF07859">
    <property type="entry name" value="Abhydrolase_3"/>
    <property type="match status" value="1"/>
</dbReference>
<comment type="caution">
    <text evidence="2">The sequence shown here is derived from an EMBL/GenBank/DDBJ whole genome shotgun (WGS) entry which is preliminary data.</text>
</comment>
<dbReference type="SUPFAM" id="SSF53474">
    <property type="entry name" value="alpha/beta-Hydrolases"/>
    <property type="match status" value="1"/>
</dbReference>
<dbReference type="GO" id="GO:0016787">
    <property type="term" value="F:hydrolase activity"/>
    <property type="evidence" value="ECO:0007669"/>
    <property type="project" value="InterPro"/>
</dbReference>
<dbReference type="Gene3D" id="3.40.50.1820">
    <property type="entry name" value="alpha/beta hydrolase"/>
    <property type="match status" value="1"/>
</dbReference>
<dbReference type="InterPro" id="IPR013094">
    <property type="entry name" value="AB_hydrolase_3"/>
</dbReference>
<dbReference type="InterPro" id="IPR050466">
    <property type="entry name" value="Carboxylest/Gibb_receptor"/>
</dbReference>
<organism evidence="2 3">
    <name type="scientific">Ceratopteris richardii</name>
    <name type="common">Triangle waterfern</name>
    <dbReference type="NCBI Taxonomy" id="49495"/>
    <lineage>
        <taxon>Eukaryota</taxon>
        <taxon>Viridiplantae</taxon>
        <taxon>Streptophyta</taxon>
        <taxon>Embryophyta</taxon>
        <taxon>Tracheophyta</taxon>
        <taxon>Polypodiopsida</taxon>
        <taxon>Polypodiidae</taxon>
        <taxon>Polypodiales</taxon>
        <taxon>Pteridineae</taxon>
        <taxon>Pteridaceae</taxon>
        <taxon>Parkerioideae</taxon>
        <taxon>Ceratopteris</taxon>
    </lineage>
</organism>
<evidence type="ECO:0000313" key="2">
    <source>
        <dbReference type="EMBL" id="KAH7439794.1"/>
    </source>
</evidence>
<dbReference type="EMBL" id="CM035409">
    <property type="protein sequence ID" value="KAH7439794.1"/>
    <property type="molecule type" value="Genomic_DNA"/>
</dbReference>
<evidence type="ECO:0000259" key="1">
    <source>
        <dbReference type="Pfam" id="PF07859"/>
    </source>
</evidence>
<reference evidence="2" key="1">
    <citation type="submission" date="2021-08" db="EMBL/GenBank/DDBJ databases">
        <title>WGS assembly of Ceratopteris richardii.</title>
        <authorList>
            <person name="Marchant D.B."/>
            <person name="Chen G."/>
            <person name="Jenkins J."/>
            <person name="Shu S."/>
            <person name="Leebens-Mack J."/>
            <person name="Grimwood J."/>
            <person name="Schmutz J."/>
            <person name="Soltis P."/>
            <person name="Soltis D."/>
            <person name="Chen Z.-H."/>
        </authorList>
    </citation>
    <scope>NUCLEOTIDE SEQUENCE</scope>
    <source>
        <strain evidence="2">Whitten #5841</strain>
        <tissue evidence="2">Leaf</tissue>
    </source>
</reference>
<dbReference type="OrthoDB" id="408631at2759"/>
<gene>
    <name evidence="2" type="ORF">KP509_04G076900</name>
</gene>
<proteinExistence type="predicted"/>
<protein>
    <recommendedName>
        <fullName evidence="1">Alpha/beta hydrolase fold-3 domain-containing protein</fullName>
    </recommendedName>
</protein>
<feature type="domain" description="Alpha/beta hydrolase fold-3" evidence="1">
    <location>
        <begin position="94"/>
        <end position="358"/>
    </location>
</feature>
<name>A0A8T2V206_CERRI</name>
<dbReference type="OMA" id="TIWISVE"/>
<sequence>MGMRAPQRSERETQGSASQYPHKKIIDEVYGYIKSYEDGTIERPPFPGGYSPACPDFLNGIASKDVVIDVRTRLWARLFLPECVASSQRRAPIVLHFHGGGLCTGSAAAASFHRFCSTMAILSESIWVSVDYRLAPEYRLPAAYDDGFTAFTWLCAQSDIHASPVPRSVVASMAHQEEESQNPSYGHDNNWHVPVGEQDGNMNNMQVASDAWLCSYGDFSNCFLSGESSGGAIVHYLTMKLCRMEYSSIKIRGLILIHGAFLVEGCYDMTVLNPRFERNPDTYRWLCLPMGAPGDHPLVNPLHSEAPSFQGISWPPSFVAVADRDRFYDSTLRYVEVMKQYGHVAEFDVTNGEPHCFYLFRPRSEEAKSFYKRIASFIVRHSQRWCGNSLL</sequence>
<keyword evidence="3" id="KW-1185">Reference proteome</keyword>
<accession>A0A8T2V206</accession>
<dbReference type="InterPro" id="IPR029058">
    <property type="entry name" value="AB_hydrolase_fold"/>
</dbReference>
<dbReference type="PANTHER" id="PTHR23024:SF635">
    <property type="entry name" value="OS07G0162700 PROTEIN"/>
    <property type="match status" value="1"/>
</dbReference>
<dbReference type="Proteomes" id="UP000825935">
    <property type="component" value="Chromosome 4"/>
</dbReference>
<evidence type="ECO:0000313" key="3">
    <source>
        <dbReference type="Proteomes" id="UP000825935"/>
    </source>
</evidence>
<dbReference type="PANTHER" id="PTHR23024">
    <property type="entry name" value="ARYLACETAMIDE DEACETYLASE"/>
    <property type="match status" value="1"/>
</dbReference>